<evidence type="ECO:0000313" key="4">
    <source>
        <dbReference type="EMBL" id="KAJ4460737.1"/>
    </source>
</evidence>
<dbReference type="InterPro" id="IPR018247">
    <property type="entry name" value="EF_Hand_1_Ca_BS"/>
</dbReference>
<dbReference type="PROSITE" id="PS00018">
    <property type="entry name" value="EF_HAND_1"/>
    <property type="match status" value="1"/>
</dbReference>
<dbReference type="EMBL" id="JAPMOS010000011">
    <property type="protein sequence ID" value="KAJ4460737.1"/>
    <property type="molecule type" value="Genomic_DNA"/>
</dbReference>
<keyword evidence="5" id="KW-1185">Reference proteome</keyword>
<feature type="region of interest" description="Disordered" evidence="2">
    <location>
        <begin position="383"/>
        <end position="458"/>
    </location>
</feature>
<feature type="compositionally biased region" description="Low complexity" evidence="2">
    <location>
        <begin position="410"/>
        <end position="424"/>
    </location>
</feature>
<reference evidence="4" key="1">
    <citation type="journal article" date="2022" name="bioRxiv">
        <title>Genomics of Preaxostyla Flagellates Illuminates Evolutionary Transitions and the Path Towards Mitochondrial Loss.</title>
        <authorList>
            <person name="Novak L.V.F."/>
            <person name="Treitli S.C."/>
            <person name="Pyrih J."/>
            <person name="Halakuc P."/>
            <person name="Pipaliya S.V."/>
            <person name="Vacek V."/>
            <person name="Brzon O."/>
            <person name="Soukal P."/>
            <person name="Eme L."/>
            <person name="Dacks J.B."/>
            <person name="Karnkowska A."/>
            <person name="Elias M."/>
            <person name="Hampl V."/>
        </authorList>
    </citation>
    <scope>NUCLEOTIDE SEQUENCE</scope>
    <source>
        <strain evidence="4">RCP-MX</strain>
    </source>
</reference>
<evidence type="ECO:0000256" key="2">
    <source>
        <dbReference type="SAM" id="MobiDB-lite"/>
    </source>
</evidence>
<gene>
    <name evidence="4" type="ORF">PAPYR_2971</name>
</gene>
<dbReference type="SUPFAM" id="SSF47473">
    <property type="entry name" value="EF-hand"/>
    <property type="match status" value="1"/>
</dbReference>
<evidence type="ECO:0000259" key="3">
    <source>
        <dbReference type="PROSITE" id="PS50222"/>
    </source>
</evidence>
<accession>A0ABQ8UNH8</accession>
<name>A0ABQ8UNH8_9EUKA</name>
<evidence type="ECO:0000256" key="1">
    <source>
        <dbReference type="ARBA" id="ARBA00022837"/>
    </source>
</evidence>
<proteinExistence type="predicted"/>
<dbReference type="PROSITE" id="PS50222">
    <property type="entry name" value="EF_HAND_2"/>
    <property type="match status" value="1"/>
</dbReference>
<evidence type="ECO:0000313" key="5">
    <source>
        <dbReference type="Proteomes" id="UP001141327"/>
    </source>
</evidence>
<feature type="domain" description="EF-hand" evidence="3">
    <location>
        <begin position="43"/>
        <end position="78"/>
    </location>
</feature>
<dbReference type="Proteomes" id="UP001141327">
    <property type="component" value="Unassembled WGS sequence"/>
</dbReference>
<organism evidence="4 5">
    <name type="scientific">Paratrimastix pyriformis</name>
    <dbReference type="NCBI Taxonomy" id="342808"/>
    <lineage>
        <taxon>Eukaryota</taxon>
        <taxon>Metamonada</taxon>
        <taxon>Preaxostyla</taxon>
        <taxon>Paratrimastigidae</taxon>
        <taxon>Paratrimastix</taxon>
    </lineage>
</organism>
<dbReference type="InterPro" id="IPR011992">
    <property type="entry name" value="EF-hand-dom_pair"/>
</dbReference>
<sequence>MTEVQEIAEDVIQNFIDAITHAKPGFASEDEVISFIGRQRLSLDKSEIHNMFHEADADKDGYVSAQDLGKTLNRLKQRVYRGQWALLLKAFVGPRAHIHVPRTLVPQSPAVLAGYELAPKDETGAPNLAASRRSYSVANQPPVITAAQATGASRGLVNLPQARYSSTLTNPAKAPTAVSPILEQPGTMPLSSFAKPVQPVPPSLAALLSPGRGADGATELLVNGPCPCFPPSPRSRAMPPGPLASTVAAGDRPLVTFEAQRRFDAVAGKTPRAALGGAVLSGVAEGAATERTARPTAMSLIPTGPAVDPLNRPVPPSPGKAPFRLSFHTATTHELRLQAAQMADHTSIIPPKTFRDEYCPAVDHKPDFLVAFQRKPTFDAILAERTSPQRTARGTRGASLSPPRTRDAPQAEAPDAGAAPAPTARHPRSGPMPRLRASLAGQPSAAQQPPQPQQSGSQWVAHFRRARLDEQLGTKQPYPALPIEPLPPSATEVGRLQRKLERLAGVEPARPFLVAFRSTRPTDLDNMGLQVSKRFALLE</sequence>
<keyword evidence="1" id="KW-0106">Calcium</keyword>
<dbReference type="InterPro" id="IPR002048">
    <property type="entry name" value="EF_hand_dom"/>
</dbReference>
<feature type="compositionally biased region" description="Low complexity" evidence="2">
    <location>
        <begin position="437"/>
        <end position="458"/>
    </location>
</feature>
<dbReference type="Gene3D" id="1.10.238.10">
    <property type="entry name" value="EF-hand"/>
    <property type="match status" value="1"/>
</dbReference>
<dbReference type="SMART" id="SM00054">
    <property type="entry name" value="EFh"/>
    <property type="match status" value="1"/>
</dbReference>
<comment type="caution">
    <text evidence="4">The sequence shown here is derived from an EMBL/GenBank/DDBJ whole genome shotgun (WGS) entry which is preliminary data.</text>
</comment>
<protein>
    <recommendedName>
        <fullName evidence="3">EF-hand domain-containing protein</fullName>
    </recommendedName>
</protein>